<keyword evidence="1" id="KW-0539">Nucleus</keyword>
<dbReference type="InterPro" id="IPR053175">
    <property type="entry name" value="DHMBA_Reg_Transcription_Factor"/>
</dbReference>
<dbReference type="GO" id="GO:0000981">
    <property type="term" value="F:DNA-binding transcription factor activity, RNA polymerase II-specific"/>
    <property type="evidence" value="ECO:0007669"/>
    <property type="project" value="InterPro"/>
</dbReference>
<dbReference type="EMBL" id="JH717897">
    <property type="protein sequence ID" value="EWZ48931.1"/>
    <property type="molecule type" value="Genomic_DNA"/>
</dbReference>
<feature type="domain" description="Zn(2)-C6 fungal-type" evidence="2">
    <location>
        <begin position="10"/>
        <end position="39"/>
    </location>
</feature>
<dbReference type="Gene3D" id="4.10.240.10">
    <property type="entry name" value="Zn(2)-C6 fungal-type DNA-binding domain"/>
    <property type="match status" value="1"/>
</dbReference>
<evidence type="ECO:0000256" key="1">
    <source>
        <dbReference type="ARBA" id="ARBA00023242"/>
    </source>
</evidence>
<dbReference type="PROSITE" id="PS00463">
    <property type="entry name" value="ZN2_CY6_FUNGAL_1"/>
    <property type="match status" value="1"/>
</dbReference>
<dbReference type="Pfam" id="PF11951">
    <property type="entry name" value="Fungal_trans_2"/>
    <property type="match status" value="1"/>
</dbReference>
<dbReference type="VEuPathDB" id="FungiDB:FOZG_04400"/>
<reference evidence="3" key="2">
    <citation type="submission" date="2012-06" db="EMBL/GenBank/DDBJ databases">
        <title>Annotation of the Genome Sequence of Fusarium oxysporum Fo47.</title>
        <authorList>
            <consortium name="The Broad Institute Genomics Platform"/>
            <person name="Ma L.-J."/>
            <person name="Corby-Kistler H."/>
            <person name="Broz K."/>
            <person name="Gale L.R."/>
            <person name="Jonkers W."/>
            <person name="O'Donnell K."/>
            <person name="Ploetz R."/>
            <person name="Steinberg C."/>
            <person name="Schwartz D.C."/>
            <person name="VanEtten H."/>
            <person name="Zhou S."/>
            <person name="Young S.K."/>
            <person name="Zeng Q."/>
            <person name="Gargeya S."/>
            <person name="Fitzgerald M."/>
            <person name="Abouelleil A."/>
            <person name="Alvarado L."/>
            <person name="Chapman S.B."/>
            <person name="Gainer-Dewar J."/>
            <person name="Goldberg J."/>
            <person name="Griggs A."/>
            <person name="Gujja S."/>
            <person name="Hansen M."/>
            <person name="Howarth C."/>
            <person name="Imamovic A."/>
            <person name="Ireland A."/>
            <person name="Larimer J."/>
            <person name="McCowan C."/>
            <person name="Murphy C."/>
            <person name="Pearson M."/>
            <person name="Poon T.W."/>
            <person name="Priest M."/>
            <person name="Roberts A."/>
            <person name="Saif S."/>
            <person name="Shea T."/>
            <person name="Sykes S."/>
            <person name="Wortman J."/>
            <person name="Nusbaum C."/>
            <person name="Birren B."/>
        </authorList>
    </citation>
    <scope>NUCLEOTIDE SEQUENCE</scope>
    <source>
        <strain evidence="3">Fo47</strain>
    </source>
</reference>
<sequence length="512" mass="57375">MGYCGIPSRACENCRKAHKKCDEKHPQCARCLNLGKICSGYRDQSSLLFRDETSKTKDKIRQRKILKHDRETYCLKNADSSVMETSSPNYGAPHPPLLPSKEEIAICHFYHSTVENLSIHDPTLSLQEQLPRLHAECRQDSALNLALEAVSLVASAEIIPHATQLGLNRYLKAVRALKEAIQTEHLGSNHQALYGVLLLCGYETMTGHSSMPSAWGAHVDGALALLKLRANHLDSPFSRSIYFFILKNVVMSQMQICEPVDALFTQGYYSSCQDPEIRLLSIAADIPRLQHQSISLTQLGTTEIERIILDANALEFQLSTWAKGLPPAWSYVTALHINSDARSEYAPRSVHRYAHFYTARVWNFYRVSHLILLSIRLRAFSALPSSLDTRKIAKRMAELVDDICATVPYLLGNDLCKMNLQFVTNHRKQEVSLLTSCSTVKRAGNVQTGKFSLVWPLYVACSASEVPQGQKGWIRKQLQCLAQGGVPIAQTVCNAESQILFGRPEVFRFDCV</sequence>
<dbReference type="InterPro" id="IPR021858">
    <property type="entry name" value="Fun_TF"/>
</dbReference>
<dbReference type="AlphaFoldDB" id="W9KWW3"/>
<dbReference type="CDD" id="cd00067">
    <property type="entry name" value="GAL4"/>
    <property type="match status" value="1"/>
</dbReference>
<accession>W9KWW3</accession>
<dbReference type="HOGENOM" id="CLU_013866_5_1_1"/>
<evidence type="ECO:0000313" key="3">
    <source>
        <dbReference type="EMBL" id="EWZ48931.1"/>
    </source>
</evidence>
<protein>
    <recommendedName>
        <fullName evidence="2">Zn(2)-C6 fungal-type domain-containing protein</fullName>
    </recommendedName>
</protein>
<dbReference type="Proteomes" id="UP000030766">
    <property type="component" value="Unassembled WGS sequence"/>
</dbReference>
<proteinExistence type="predicted"/>
<name>W9KWW3_FUSOX</name>
<dbReference type="PANTHER" id="PTHR38791">
    <property type="entry name" value="ZN(II)2CYS6 TRANSCRIPTION FACTOR (EUROFUNG)-RELATED-RELATED"/>
    <property type="match status" value="1"/>
</dbReference>
<dbReference type="Pfam" id="PF00172">
    <property type="entry name" value="Zn_clus"/>
    <property type="match status" value="1"/>
</dbReference>
<reference evidence="3" key="1">
    <citation type="submission" date="2011-06" db="EMBL/GenBank/DDBJ databases">
        <title>The Genome Sequence of Fusarium oxysporum Fo47.</title>
        <authorList>
            <consortium name="The Broad Institute Genome Sequencing Platform"/>
            <person name="Ma L.-J."/>
            <person name="Gale L.R."/>
            <person name="Schwartz D.C."/>
            <person name="Zhou S."/>
            <person name="Corby-Kistler H."/>
            <person name="Young S.K."/>
            <person name="Zeng Q."/>
            <person name="Gargeya S."/>
            <person name="Fitzgerald M."/>
            <person name="Haas B."/>
            <person name="Abouelleil A."/>
            <person name="Alvarado L."/>
            <person name="Arachchi H.M."/>
            <person name="Berlin A."/>
            <person name="Brown A."/>
            <person name="Chapman S.B."/>
            <person name="Chen Z."/>
            <person name="Dunbar C."/>
            <person name="Freedman E."/>
            <person name="Gearin G."/>
            <person name="Gellesch M."/>
            <person name="Goldberg J."/>
            <person name="Griggs A."/>
            <person name="Gujja S."/>
            <person name="Heiman D."/>
            <person name="Howarth C."/>
            <person name="Larson L."/>
            <person name="Lui A."/>
            <person name="MacDonald P.J.P."/>
            <person name="Mehta T."/>
            <person name="Montmayeur A."/>
            <person name="Murphy C."/>
            <person name="Neiman D."/>
            <person name="Pearson M."/>
            <person name="Priest M."/>
            <person name="Roberts A."/>
            <person name="Saif S."/>
            <person name="Shea T."/>
            <person name="Shenoy N."/>
            <person name="Sisk P."/>
            <person name="Stolte C."/>
            <person name="Sykes S."/>
            <person name="Wortman J."/>
            <person name="Nusbaum C."/>
            <person name="Birren B."/>
        </authorList>
    </citation>
    <scope>NUCLEOTIDE SEQUENCE [LARGE SCALE GENOMIC DNA]</scope>
    <source>
        <strain evidence="3">Fo47</strain>
    </source>
</reference>
<evidence type="ECO:0000259" key="2">
    <source>
        <dbReference type="PROSITE" id="PS50048"/>
    </source>
</evidence>
<gene>
    <name evidence="3" type="ORF">FOZG_04400</name>
</gene>
<dbReference type="InterPro" id="IPR001138">
    <property type="entry name" value="Zn2Cys6_DnaBD"/>
</dbReference>
<dbReference type="PROSITE" id="PS50048">
    <property type="entry name" value="ZN2_CY6_FUNGAL_2"/>
    <property type="match status" value="1"/>
</dbReference>
<organism evidence="3">
    <name type="scientific">Fusarium oxysporum Fo47</name>
    <dbReference type="NCBI Taxonomy" id="660027"/>
    <lineage>
        <taxon>Eukaryota</taxon>
        <taxon>Fungi</taxon>
        <taxon>Dikarya</taxon>
        <taxon>Ascomycota</taxon>
        <taxon>Pezizomycotina</taxon>
        <taxon>Sordariomycetes</taxon>
        <taxon>Hypocreomycetidae</taxon>
        <taxon>Hypocreales</taxon>
        <taxon>Nectriaceae</taxon>
        <taxon>Fusarium</taxon>
        <taxon>Fusarium oxysporum species complex</taxon>
    </lineage>
</organism>
<dbReference type="InterPro" id="IPR036864">
    <property type="entry name" value="Zn2-C6_fun-type_DNA-bd_sf"/>
</dbReference>
<dbReference type="SMART" id="SM00066">
    <property type="entry name" value="GAL4"/>
    <property type="match status" value="1"/>
</dbReference>
<dbReference type="GO" id="GO:0008270">
    <property type="term" value="F:zinc ion binding"/>
    <property type="evidence" value="ECO:0007669"/>
    <property type="project" value="InterPro"/>
</dbReference>
<dbReference type="SUPFAM" id="SSF57701">
    <property type="entry name" value="Zn2/Cys6 DNA-binding domain"/>
    <property type="match status" value="1"/>
</dbReference>